<gene>
    <name evidence="1" type="ORF">NP777_33810</name>
</gene>
<keyword evidence="2" id="KW-1185">Reference proteome</keyword>
<name>A0ABT1V761_9ACTN</name>
<accession>A0ABT1V761</accession>
<dbReference type="RefSeq" id="WP_256653986.1">
    <property type="nucleotide sequence ID" value="NZ_JANIAA010000031.1"/>
</dbReference>
<dbReference type="EMBL" id="JANIAA010000031">
    <property type="protein sequence ID" value="MCQ8193146.1"/>
    <property type="molecule type" value="Genomic_DNA"/>
</dbReference>
<evidence type="ECO:0008006" key="3">
    <source>
        <dbReference type="Google" id="ProtNLM"/>
    </source>
</evidence>
<sequence length="155" mass="17364">MMSDAVVTAVQQLQSQALRTSDAYGLERIERALDELIRKPQVDQPTPFLIRSALGHAYETIERRKAIAPHAELPIGGQEPGCIETAYDEIEMCAWVSAEPGLKDTDRTLLTQLVRGRDAVTLAEQEDVPVARMRERISRCRRQARQLWAVVDPAA</sequence>
<dbReference type="Proteomes" id="UP001204746">
    <property type="component" value="Unassembled WGS sequence"/>
</dbReference>
<evidence type="ECO:0000313" key="1">
    <source>
        <dbReference type="EMBL" id="MCQ8193146.1"/>
    </source>
</evidence>
<comment type="caution">
    <text evidence="1">The sequence shown here is derived from an EMBL/GenBank/DDBJ whole genome shotgun (WGS) entry which is preliminary data.</text>
</comment>
<organism evidence="1 2">
    <name type="scientific">Streptomyces rugosispiralis</name>
    <dbReference type="NCBI Taxonomy" id="2967341"/>
    <lineage>
        <taxon>Bacteria</taxon>
        <taxon>Bacillati</taxon>
        <taxon>Actinomycetota</taxon>
        <taxon>Actinomycetes</taxon>
        <taxon>Kitasatosporales</taxon>
        <taxon>Streptomycetaceae</taxon>
        <taxon>Streptomyces</taxon>
    </lineage>
</organism>
<proteinExistence type="predicted"/>
<reference evidence="1 2" key="1">
    <citation type="submission" date="2022-07" db="EMBL/GenBank/DDBJ databases">
        <authorList>
            <person name="Phongsopitanun W."/>
            <person name="Tanasupawat S."/>
        </authorList>
    </citation>
    <scope>NUCLEOTIDE SEQUENCE [LARGE SCALE GENOMIC DNA]</scope>
    <source>
        <strain evidence="1 2">RCU-064</strain>
    </source>
</reference>
<protein>
    <recommendedName>
        <fullName evidence="3">Sigma-70 family RNA polymerase sigma factor</fullName>
    </recommendedName>
</protein>
<evidence type="ECO:0000313" key="2">
    <source>
        <dbReference type="Proteomes" id="UP001204746"/>
    </source>
</evidence>